<name>A0A1F7JHM0_9BACT</name>
<dbReference type="Gene3D" id="2.40.260.10">
    <property type="entry name" value="Sortase"/>
    <property type="match status" value="1"/>
</dbReference>
<accession>A0A1F7JHM0</accession>
<dbReference type="InterPro" id="IPR005754">
    <property type="entry name" value="Sortase"/>
</dbReference>
<dbReference type="EMBL" id="MGAV01000011">
    <property type="protein sequence ID" value="OGK55111.1"/>
    <property type="molecule type" value="Genomic_DNA"/>
</dbReference>
<dbReference type="SUPFAM" id="SSF63817">
    <property type="entry name" value="Sortase"/>
    <property type="match status" value="1"/>
</dbReference>
<feature type="transmembrane region" description="Helical" evidence="2">
    <location>
        <begin position="44"/>
        <end position="62"/>
    </location>
</feature>
<reference evidence="3 4" key="1">
    <citation type="journal article" date="2016" name="Nat. Commun.">
        <title>Thousands of microbial genomes shed light on interconnected biogeochemical processes in an aquifer system.</title>
        <authorList>
            <person name="Anantharaman K."/>
            <person name="Brown C.T."/>
            <person name="Hug L.A."/>
            <person name="Sharon I."/>
            <person name="Castelle C.J."/>
            <person name="Probst A.J."/>
            <person name="Thomas B.C."/>
            <person name="Singh A."/>
            <person name="Wilkins M.J."/>
            <person name="Karaoz U."/>
            <person name="Brodie E.L."/>
            <person name="Williams K.H."/>
            <person name="Hubbard S.S."/>
            <person name="Banfield J.F."/>
        </authorList>
    </citation>
    <scope>NUCLEOTIDE SEQUENCE [LARGE SCALE GENOMIC DNA]</scope>
</reference>
<organism evidence="3 4">
    <name type="scientific">Candidatus Roizmanbacteria bacterium RIFCSPLOWO2_02_FULL_36_11</name>
    <dbReference type="NCBI Taxonomy" id="1802071"/>
    <lineage>
        <taxon>Bacteria</taxon>
        <taxon>Candidatus Roizmaniibacteriota</taxon>
    </lineage>
</organism>
<evidence type="ECO:0000256" key="1">
    <source>
        <dbReference type="ARBA" id="ARBA00022801"/>
    </source>
</evidence>
<evidence type="ECO:0000313" key="4">
    <source>
        <dbReference type="Proteomes" id="UP000177418"/>
    </source>
</evidence>
<evidence type="ECO:0000313" key="3">
    <source>
        <dbReference type="EMBL" id="OGK55111.1"/>
    </source>
</evidence>
<gene>
    <name evidence="3" type="ORF">A3H78_03960</name>
</gene>
<protein>
    <recommendedName>
        <fullName evidence="5">Sortase</fullName>
    </recommendedName>
</protein>
<keyword evidence="1" id="KW-0378">Hydrolase</keyword>
<dbReference type="GO" id="GO:0016787">
    <property type="term" value="F:hydrolase activity"/>
    <property type="evidence" value="ECO:0007669"/>
    <property type="project" value="UniProtKB-KW"/>
</dbReference>
<dbReference type="InterPro" id="IPR042001">
    <property type="entry name" value="Sortase_F"/>
</dbReference>
<evidence type="ECO:0000256" key="2">
    <source>
        <dbReference type="SAM" id="Phobius"/>
    </source>
</evidence>
<keyword evidence="2" id="KW-0812">Transmembrane</keyword>
<comment type="caution">
    <text evidence="3">The sequence shown here is derived from an EMBL/GenBank/DDBJ whole genome shotgun (WGS) entry which is preliminary data.</text>
</comment>
<dbReference type="AlphaFoldDB" id="A0A1F7JHM0"/>
<proteinExistence type="predicted"/>
<keyword evidence="2" id="KW-1133">Transmembrane helix</keyword>
<dbReference type="Pfam" id="PF04203">
    <property type="entry name" value="Sortase"/>
    <property type="match status" value="1"/>
</dbReference>
<dbReference type="Proteomes" id="UP000177418">
    <property type="component" value="Unassembled WGS sequence"/>
</dbReference>
<dbReference type="InterPro" id="IPR023365">
    <property type="entry name" value="Sortase_dom-sf"/>
</dbReference>
<dbReference type="CDD" id="cd05829">
    <property type="entry name" value="Sortase_F"/>
    <property type="match status" value="1"/>
</dbReference>
<keyword evidence="2" id="KW-0472">Membrane</keyword>
<sequence>MLIMQSEQLYPSYAGLSRRTSGSKQLRGVYTRANSFASGIKTSIIYFIAGIFLGLIMLPFIFKTDNAYYSQSKVILEITVIPSPTPTPTPTVAMPQRLIIDKLAIDSSIEYVGLDGKGAMGTPQNFDNVAWYQDGPKPAEPGNAVIAGHFDKVTGAPAVFYNLTSLQVGDLISTIAEDGKVYTFAVTNKKIYPYNQVPLDDLFGEYKSKRLNLITCEGIFNRKTQNYSNRTVIYSDLIER</sequence>
<evidence type="ECO:0008006" key="5">
    <source>
        <dbReference type="Google" id="ProtNLM"/>
    </source>
</evidence>